<feature type="domain" description="Glycosyltransferase 2-like" evidence="1">
    <location>
        <begin position="13"/>
        <end position="133"/>
    </location>
</feature>
<dbReference type="EMBL" id="CP063311">
    <property type="protein sequence ID" value="QOV21338.1"/>
    <property type="molecule type" value="Genomic_DNA"/>
</dbReference>
<dbReference type="KEGG" id="aee:IM676_11195"/>
<gene>
    <name evidence="2" type="ORF">IM676_11195</name>
</gene>
<organism evidence="2 3">
    <name type="scientific">Anabaenopsis elenkinii CCIBt3563</name>
    <dbReference type="NCBI Taxonomy" id="2779889"/>
    <lineage>
        <taxon>Bacteria</taxon>
        <taxon>Bacillati</taxon>
        <taxon>Cyanobacteriota</taxon>
        <taxon>Cyanophyceae</taxon>
        <taxon>Nostocales</taxon>
        <taxon>Nodulariaceae</taxon>
        <taxon>Anabaenopsis</taxon>
    </lineage>
</organism>
<reference evidence="3" key="1">
    <citation type="submission" date="2020-10" db="EMBL/GenBank/DDBJ databases">
        <title>Genome-based taxonomic classification of the species Anabaenopsis elenkinii.</title>
        <authorList>
            <person name="Delbaje E."/>
            <person name="Andreote A.P.D."/>
            <person name="Pellegrinetti T.A."/>
            <person name="Cruz R.B."/>
            <person name="Branco L.H.Z."/>
            <person name="Fiore M.F."/>
        </authorList>
    </citation>
    <scope>NUCLEOTIDE SEQUENCE [LARGE SCALE GENOMIC DNA]</scope>
    <source>
        <strain evidence="3">CCIBt3563</strain>
    </source>
</reference>
<evidence type="ECO:0000259" key="1">
    <source>
        <dbReference type="Pfam" id="PF00535"/>
    </source>
</evidence>
<dbReference type="InterPro" id="IPR029044">
    <property type="entry name" value="Nucleotide-diphossugar_trans"/>
</dbReference>
<dbReference type="CDD" id="cd00761">
    <property type="entry name" value="Glyco_tranf_GTA_type"/>
    <property type="match status" value="1"/>
</dbReference>
<evidence type="ECO:0000313" key="2">
    <source>
        <dbReference type="EMBL" id="QOV21338.1"/>
    </source>
</evidence>
<dbReference type="PANTHER" id="PTHR22916">
    <property type="entry name" value="GLYCOSYLTRANSFERASE"/>
    <property type="match status" value="1"/>
</dbReference>
<name>A0A7U3NLV3_9CYAN</name>
<dbReference type="Proteomes" id="UP000593846">
    <property type="component" value="Chromosome"/>
</dbReference>
<dbReference type="Pfam" id="PF00535">
    <property type="entry name" value="Glycos_transf_2"/>
    <property type="match status" value="1"/>
</dbReference>
<dbReference type="AlphaFoldDB" id="A0A7U3NLV3"/>
<dbReference type="InterPro" id="IPR001173">
    <property type="entry name" value="Glyco_trans_2-like"/>
</dbReference>
<dbReference type="GO" id="GO:0016740">
    <property type="term" value="F:transferase activity"/>
    <property type="evidence" value="ECO:0007669"/>
    <property type="project" value="UniProtKB-KW"/>
</dbReference>
<dbReference type="Gene3D" id="3.90.550.10">
    <property type="entry name" value="Spore Coat Polysaccharide Biosynthesis Protein SpsA, Chain A"/>
    <property type="match status" value="1"/>
</dbReference>
<keyword evidence="3" id="KW-1185">Reference proteome</keyword>
<keyword evidence="2" id="KW-0808">Transferase</keyword>
<sequence>MSSINFDIQPEISVILCTYNRESYLKNCIDSVINQTFKDWELLVVDDGSQDQTFELVDSYLQRLPNIRYLKHRNRKLGYSKNIGIQSSLGNYITFIDSDDTYKSHHLESRLEYMLTHPEIDIIQGGFDYDDEIFVVDYFQPGKTINLRECVLGPTFFGKKKVFLELNGFNNIAYGEDTDFWERVKKIFSTAKITEPETYVYTRASDSITKTVLEQTSPSS</sequence>
<proteinExistence type="predicted"/>
<protein>
    <submittedName>
        <fullName evidence="2">Glycosyltransferase family 2 protein</fullName>
    </submittedName>
</protein>
<evidence type="ECO:0000313" key="3">
    <source>
        <dbReference type="Proteomes" id="UP000593846"/>
    </source>
</evidence>
<accession>A0A7U3NLV3</accession>
<dbReference type="RefSeq" id="WP_200986994.1">
    <property type="nucleotide sequence ID" value="NZ_CP063311.1"/>
</dbReference>
<dbReference type="SUPFAM" id="SSF53448">
    <property type="entry name" value="Nucleotide-diphospho-sugar transferases"/>
    <property type="match status" value="1"/>
</dbReference>